<dbReference type="PANTHER" id="PTHR39313:SF1">
    <property type="entry name" value="IM:7138239"/>
    <property type="match status" value="1"/>
</dbReference>
<dbReference type="GeneID" id="122130809"/>
<dbReference type="Proteomes" id="UP000515152">
    <property type="component" value="Unplaced"/>
</dbReference>
<accession>A0A8M1KG73</accession>
<dbReference type="OrthoDB" id="636685at2759"/>
<reference evidence="3" key="1">
    <citation type="submission" date="2025-08" db="UniProtKB">
        <authorList>
            <consortium name="RefSeq"/>
        </authorList>
    </citation>
    <scope>IDENTIFICATION</scope>
</reference>
<evidence type="ECO:0000313" key="2">
    <source>
        <dbReference type="Proteomes" id="UP000515152"/>
    </source>
</evidence>
<protein>
    <submittedName>
        <fullName evidence="3">Uncharacterized protein pnhd</fullName>
    </submittedName>
</protein>
<evidence type="ECO:0000313" key="3">
    <source>
        <dbReference type="RefSeq" id="XP_042561510.1"/>
    </source>
</evidence>
<dbReference type="PANTHER" id="PTHR39313">
    <property type="entry name" value="IM:7138239"/>
    <property type="match status" value="1"/>
</dbReference>
<evidence type="ECO:0000256" key="1">
    <source>
        <dbReference type="SAM" id="SignalP"/>
    </source>
</evidence>
<gene>
    <name evidence="3" type="primary">pnhd</name>
</gene>
<feature type="signal peptide" evidence="1">
    <location>
        <begin position="1"/>
        <end position="20"/>
    </location>
</feature>
<dbReference type="CTD" id="497366"/>
<name>A0A8M1KG73_CLUHA</name>
<sequence length="324" mass="36006">MDMPTLGLLILLYTLHHVLGGVLTEHMEPRNLFTERACCRRQSHLVYIGRDISGTPVNVDVGKCKSHCGGPIKTSSSHATAMHVNPRHSSMLDYLRNKKLYQVKSSDTAFPHTPDSSNKDPSCRADLTCEPTSLRVDKVMLFDGLREVEIIEDCHCEVKVSQCMRVPALKIFNFETPYETVIDVGKCAGSKADQEGFSCVPTKFDASLVETPNKVELVQTVETCEMKEGCYRIPYIEYHYELTYDPNGVKSEKLKEIDVGRCLGSCATGNRCLLRSAANPEDCLLWAEGPGNACVPQGYESNTFLNQHGQLRTVLSITSCLCQC</sequence>
<dbReference type="KEGG" id="char:122130809"/>
<feature type="chain" id="PRO_5035434166" evidence="1">
    <location>
        <begin position="21"/>
        <end position="324"/>
    </location>
</feature>
<proteinExistence type="predicted"/>
<organism evidence="2 3">
    <name type="scientific">Clupea harengus</name>
    <name type="common">Atlantic herring</name>
    <dbReference type="NCBI Taxonomy" id="7950"/>
    <lineage>
        <taxon>Eukaryota</taxon>
        <taxon>Metazoa</taxon>
        <taxon>Chordata</taxon>
        <taxon>Craniata</taxon>
        <taxon>Vertebrata</taxon>
        <taxon>Euteleostomi</taxon>
        <taxon>Actinopterygii</taxon>
        <taxon>Neopterygii</taxon>
        <taxon>Teleostei</taxon>
        <taxon>Clupei</taxon>
        <taxon>Clupeiformes</taxon>
        <taxon>Clupeoidei</taxon>
        <taxon>Clupeidae</taxon>
        <taxon>Clupea</taxon>
    </lineage>
</organism>
<keyword evidence="1" id="KW-0732">Signal</keyword>
<keyword evidence="2" id="KW-1185">Reference proteome</keyword>
<dbReference type="AlphaFoldDB" id="A0A8M1KG73"/>
<dbReference type="RefSeq" id="XP_042561510.1">
    <property type="nucleotide sequence ID" value="XM_042705576.1"/>
</dbReference>